<evidence type="ECO:0000256" key="1">
    <source>
        <dbReference type="ARBA" id="ARBA00004123"/>
    </source>
</evidence>
<name>A0AA38LUH7_9TREE</name>
<dbReference type="InterPro" id="IPR050699">
    <property type="entry name" value="RNA-DNA_Helicase"/>
</dbReference>
<dbReference type="InterPro" id="IPR016438">
    <property type="entry name" value="SKI2-like"/>
</dbReference>
<evidence type="ECO:0000259" key="11">
    <source>
        <dbReference type="PROSITE" id="PS51194"/>
    </source>
</evidence>
<dbReference type="FunFam" id="3.40.50.300:FF:000141">
    <property type="entry name" value="ATP-dependent RNA helicase DOB1"/>
    <property type="match status" value="1"/>
</dbReference>
<keyword evidence="13" id="KW-1185">Reference proteome</keyword>
<feature type="region of interest" description="Disordered" evidence="9">
    <location>
        <begin position="1"/>
        <end position="61"/>
    </location>
</feature>
<organism evidence="12 13">
    <name type="scientific">Dioszegia hungarica</name>
    <dbReference type="NCBI Taxonomy" id="4972"/>
    <lineage>
        <taxon>Eukaryota</taxon>
        <taxon>Fungi</taxon>
        <taxon>Dikarya</taxon>
        <taxon>Basidiomycota</taxon>
        <taxon>Agaricomycotina</taxon>
        <taxon>Tremellomycetes</taxon>
        <taxon>Tremellales</taxon>
        <taxon>Bulleribasidiaceae</taxon>
        <taxon>Dioszegia</taxon>
    </lineage>
</organism>
<dbReference type="CDD" id="cd18024">
    <property type="entry name" value="DEXHc_Mtr4-like"/>
    <property type="match status" value="1"/>
</dbReference>
<dbReference type="InterPro" id="IPR027417">
    <property type="entry name" value="P-loop_NTPase"/>
</dbReference>
<evidence type="ECO:0000256" key="5">
    <source>
        <dbReference type="ARBA" id="ARBA00022801"/>
    </source>
</evidence>
<comment type="similarity">
    <text evidence="2">Belongs to the helicase family. SKI2 subfamily.</text>
</comment>
<dbReference type="RefSeq" id="XP_052945325.1">
    <property type="nucleotide sequence ID" value="XM_053089487.1"/>
</dbReference>
<dbReference type="FunFam" id="2.40.30.300:FF:000001">
    <property type="entry name" value="Mtr4 exosome RNA helicase"/>
    <property type="match status" value="1"/>
</dbReference>
<dbReference type="Gene3D" id="2.40.30.300">
    <property type="match status" value="1"/>
</dbReference>
<dbReference type="Pfam" id="PF00271">
    <property type="entry name" value="Helicase_C"/>
    <property type="match status" value="1"/>
</dbReference>
<dbReference type="Pfam" id="PF08148">
    <property type="entry name" value="DSHCT"/>
    <property type="match status" value="1"/>
</dbReference>
<dbReference type="PROSITE" id="PS51192">
    <property type="entry name" value="HELICASE_ATP_BIND_1"/>
    <property type="match status" value="1"/>
</dbReference>
<feature type="domain" description="Helicase C-terminal" evidence="11">
    <location>
        <begin position="407"/>
        <end position="611"/>
    </location>
</feature>
<dbReference type="Gene3D" id="3.40.50.300">
    <property type="entry name" value="P-loop containing nucleotide triphosphate hydrolases"/>
    <property type="match status" value="2"/>
</dbReference>
<sequence>MSANGNAPVAGPSRPKKTKKRSAVTPEEPIAPPSKSARVASPTGTGDDFESGEMQLGTGVDPMDALEQQDATMVDPMDAMEANGEDGMEEDGTQVVLPKRADEFEQQAEREVDAAKGLGGEQAEGKMKLVHQVRHQVAIPPDYPYLPIAQHKRNDPPARTYKFELDPFQHVATSCIERNESVLVSAHTSAGKTVVAEFAIATCLKEGRRVVYTSPIKALSNQKYREFCELFGDVGLMTGDVTINPTASCLVMTTEILRSMLYRGSEVMREVAWVVFDEVHYMRDKERGVVWEETIILLPHSVRYVFLSATIPNSMEFAEWICQCHNQPCHVVYTDFRPTPLQHYLFPSGSEGIYLVVDERSNFREDNFQKAMAALAQGQGEDPADPSSGKGKKGKTRKGGAMKESSDIYKIVRLIMTRGLNPVIIFAFSKRECEALAMQMSKLDFNTPEEAGSVAQVFESAISGLSEDDRKLPQIELILPLLKRGIGIHHGGLLPILKEVIEILFQEGLIKALFATETFSIGLNMPAKTVVFTSVRKFDGKDFRNLSGGEYIQMSGRAGRRGLDARGIVIMMVDEKIEPDAAKSMVKGQADRLDSAFHLGYNMIINLMRVEGVSPEYMLERCFFQFQNTMSVPVLEEQLKKAELERDGFKIDREEEIEEYWDLRKVLQEKGDDFRAVITHPTYSLPFLNTGRLVEIKDGDKDYGWGVVVAYNNITGQKGRIQAISEDDPPQKSYIVDVLLRIASDSLIGRDRSSAQLPPPPPGDQGQIAVVAVLLTTVQSISQYRINLPKDLRGQAERNSTFKAVTETLRRTPEGPPLLDPIKNMGINDKSFKDLVKQIALLEQKVESLPIASSPDLPRLYDLYATKQNAIDTVKALKRKINSVHDVLQLEELKSRKRVLRRLGFATQDDVVEMKGRVACEISTGDELLLTEMMFGGTFGGLAPEHCAALLSCFVFQEKSEAKVRLKEELATPLRVLQETARRIAKVSTESGIALIEDEYVQSFKVEMMDAVLQWCKGAKFSEICKLTDVFEGSIIRCFRRLQELLRQMGAAAHAIGNTELEDLFAKSLDMLERPNTVVFNPSLYL</sequence>
<evidence type="ECO:0000256" key="9">
    <source>
        <dbReference type="SAM" id="MobiDB-lite"/>
    </source>
</evidence>
<dbReference type="CDD" id="cd18795">
    <property type="entry name" value="SF2_C_Ski2"/>
    <property type="match status" value="1"/>
</dbReference>
<keyword evidence="6" id="KW-0347">Helicase</keyword>
<accession>A0AA38LUH7</accession>
<evidence type="ECO:0000256" key="3">
    <source>
        <dbReference type="ARBA" id="ARBA00022552"/>
    </source>
</evidence>
<dbReference type="GO" id="GO:0031499">
    <property type="term" value="C:TRAMP complex"/>
    <property type="evidence" value="ECO:0007669"/>
    <property type="project" value="UniProtKB-ARBA"/>
</dbReference>
<dbReference type="PIRSF" id="PIRSF005198">
    <property type="entry name" value="Antiviral_helicase_SKI2"/>
    <property type="match status" value="1"/>
</dbReference>
<dbReference type="GO" id="GO:0006401">
    <property type="term" value="P:RNA catabolic process"/>
    <property type="evidence" value="ECO:0007669"/>
    <property type="project" value="InterPro"/>
</dbReference>
<keyword evidence="4" id="KW-0547">Nucleotide-binding</keyword>
<evidence type="ECO:0000313" key="13">
    <source>
        <dbReference type="Proteomes" id="UP001164286"/>
    </source>
</evidence>
<evidence type="ECO:0000256" key="2">
    <source>
        <dbReference type="ARBA" id="ARBA00010140"/>
    </source>
</evidence>
<dbReference type="InterPro" id="IPR014001">
    <property type="entry name" value="Helicase_ATP-bd"/>
</dbReference>
<dbReference type="PROSITE" id="PS51194">
    <property type="entry name" value="HELICASE_CTER"/>
    <property type="match status" value="1"/>
</dbReference>
<reference evidence="12" key="1">
    <citation type="journal article" date="2022" name="G3 (Bethesda)">
        <title>High quality genome of the basidiomycete yeast Dioszegia hungarica PDD-24b-2 isolated from cloud water.</title>
        <authorList>
            <person name="Jarrige D."/>
            <person name="Haridas S."/>
            <person name="Bleykasten-Grosshans C."/>
            <person name="Joly M."/>
            <person name="Nadalig T."/>
            <person name="Sancelme M."/>
            <person name="Vuilleumier S."/>
            <person name="Grigoriev I.V."/>
            <person name="Amato P."/>
            <person name="Bringel F."/>
        </authorList>
    </citation>
    <scope>NUCLEOTIDE SEQUENCE</scope>
    <source>
        <strain evidence="12">PDD-24b-2</strain>
    </source>
</reference>
<dbReference type="SUPFAM" id="SSF52540">
    <property type="entry name" value="P-loop containing nucleoside triphosphate hydrolases"/>
    <property type="match status" value="1"/>
</dbReference>
<dbReference type="SMART" id="SM00490">
    <property type="entry name" value="HELICc"/>
    <property type="match status" value="1"/>
</dbReference>
<dbReference type="InterPro" id="IPR001650">
    <property type="entry name" value="Helicase_C-like"/>
</dbReference>
<dbReference type="EMBL" id="JAKWFO010000005">
    <property type="protein sequence ID" value="KAI9635548.1"/>
    <property type="molecule type" value="Genomic_DNA"/>
</dbReference>
<dbReference type="Proteomes" id="UP001164286">
    <property type="component" value="Unassembled WGS sequence"/>
</dbReference>
<evidence type="ECO:0000256" key="6">
    <source>
        <dbReference type="ARBA" id="ARBA00022806"/>
    </source>
</evidence>
<comment type="subcellular location">
    <subcellularLocation>
        <location evidence="1">Nucleus</location>
    </subcellularLocation>
</comment>
<dbReference type="InterPro" id="IPR011545">
    <property type="entry name" value="DEAD/DEAH_box_helicase_dom"/>
</dbReference>
<dbReference type="InterPro" id="IPR012961">
    <property type="entry name" value="Ski2/MTR4_C"/>
</dbReference>
<dbReference type="GO" id="GO:0000460">
    <property type="term" value="P:maturation of 5.8S rRNA"/>
    <property type="evidence" value="ECO:0007669"/>
    <property type="project" value="TreeGrafter"/>
</dbReference>
<feature type="compositionally biased region" description="Basic residues" evidence="9">
    <location>
        <begin position="390"/>
        <end position="400"/>
    </location>
</feature>
<proteinExistence type="inferred from homology"/>
<dbReference type="GO" id="GO:0003723">
    <property type="term" value="F:RNA binding"/>
    <property type="evidence" value="ECO:0007669"/>
    <property type="project" value="InterPro"/>
</dbReference>
<evidence type="ECO:0000313" key="12">
    <source>
        <dbReference type="EMBL" id="KAI9635548.1"/>
    </source>
</evidence>
<protein>
    <submittedName>
        <fullName evidence="12">rRNA-processing arch domain-containing protein</fullName>
    </submittedName>
</protein>
<keyword evidence="3" id="KW-0698">rRNA processing</keyword>
<dbReference type="FunFam" id="3.40.50.300:FF:000083">
    <property type="entry name" value="ATP-dependent RNA helicase DOB1"/>
    <property type="match status" value="1"/>
</dbReference>
<dbReference type="CDD" id="cd13154">
    <property type="entry name" value="KOW_Mtr4"/>
    <property type="match status" value="1"/>
</dbReference>
<dbReference type="GO" id="GO:0005524">
    <property type="term" value="F:ATP binding"/>
    <property type="evidence" value="ECO:0007669"/>
    <property type="project" value="UniProtKB-KW"/>
</dbReference>
<evidence type="ECO:0000256" key="7">
    <source>
        <dbReference type="ARBA" id="ARBA00022840"/>
    </source>
</evidence>
<dbReference type="PANTHER" id="PTHR12131:SF7">
    <property type="entry name" value="EXOSOME RNA HELICASE MTR4"/>
    <property type="match status" value="1"/>
</dbReference>
<evidence type="ECO:0000259" key="10">
    <source>
        <dbReference type="PROSITE" id="PS51192"/>
    </source>
</evidence>
<gene>
    <name evidence="12" type="ORF">MKK02DRAFT_36741</name>
</gene>
<dbReference type="InterPro" id="IPR025696">
    <property type="entry name" value="Beta-barrel_MTR4"/>
</dbReference>
<keyword evidence="7" id="KW-0067">ATP-binding</keyword>
<dbReference type="GO" id="GO:0016787">
    <property type="term" value="F:hydrolase activity"/>
    <property type="evidence" value="ECO:0007669"/>
    <property type="project" value="UniProtKB-KW"/>
</dbReference>
<comment type="caution">
    <text evidence="12">The sequence shown here is derived from an EMBL/GenBank/DDBJ whole genome shotgun (WGS) entry which is preliminary data.</text>
</comment>
<dbReference type="InterPro" id="IPR048392">
    <property type="entry name" value="MTR4-like_stalk"/>
</dbReference>
<dbReference type="SMART" id="SM00487">
    <property type="entry name" value="DEXDc"/>
    <property type="match status" value="1"/>
</dbReference>
<keyword evidence="5" id="KW-0378">Hydrolase</keyword>
<feature type="region of interest" description="Disordered" evidence="9">
    <location>
        <begin position="375"/>
        <end position="401"/>
    </location>
</feature>
<evidence type="ECO:0000256" key="8">
    <source>
        <dbReference type="ARBA" id="ARBA00023242"/>
    </source>
</evidence>
<dbReference type="GeneID" id="77728692"/>
<evidence type="ECO:0000256" key="4">
    <source>
        <dbReference type="ARBA" id="ARBA00022741"/>
    </source>
</evidence>
<dbReference type="AlphaFoldDB" id="A0AA38LUH7"/>
<feature type="domain" description="Helicase ATP-binding" evidence="10">
    <location>
        <begin position="173"/>
        <end position="329"/>
    </location>
</feature>
<dbReference type="FunFam" id="1.10.3380.30:FF:000002">
    <property type="entry name" value="superkiller viralicidic activity 2-like 2"/>
    <property type="match status" value="1"/>
</dbReference>
<dbReference type="GO" id="GO:0003724">
    <property type="term" value="F:RNA helicase activity"/>
    <property type="evidence" value="ECO:0007669"/>
    <property type="project" value="InterPro"/>
</dbReference>
<dbReference type="Gene3D" id="1.10.3380.30">
    <property type="match status" value="1"/>
</dbReference>
<dbReference type="Pfam" id="PF00270">
    <property type="entry name" value="DEAD"/>
    <property type="match status" value="1"/>
</dbReference>
<dbReference type="Pfam" id="PF13234">
    <property type="entry name" value="MTR4_beta-barrel"/>
    <property type="match status" value="1"/>
</dbReference>
<dbReference type="Pfam" id="PF21408">
    <property type="entry name" value="MTR4-like_stalk"/>
    <property type="match status" value="1"/>
</dbReference>
<dbReference type="PANTHER" id="PTHR12131">
    <property type="entry name" value="ATP-DEPENDENT RNA AND DNA HELICASE"/>
    <property type="match status" value="1"/>
</dbReference>
<dbReference type="SMART" id="SM01142">
    <property type="entry name" value="DSHCT"/>
    <property type="match status" value="1"/>
</dbReference>
<keyword evidence="8" id="KW-0539">Nucleus</keyword>